<reference evidence="1 2" key="1">
    <citation type="journal article" date="2019" name="Nat. Plants">
        <title>Genome sequencing of Musa balbisiana reveals subgenome evolution and function divergence in polyploid bananas.</title>
        <authorList>
            <person name="Yao X."/>
        </authorList>
    </citation>
    <scope>NUCLEOTIDE SEQUENCE [LARGE SCALE GENOMIC DNA]</scope>
    <source>
        <strain evidence="2">cv. DH-PKW</strain>
        <tissue evidence="1">Leaves</tissue>
    </source>
</reference>
<dbReference type="Proteomes" id="UP000317650">
    <property type="component" value="Chromosome 11"/>
</dbReference>
<name>A0A4S8J620_MUSBA</name>
<proteinExistence type="predicted"/>
<gene>
    <name evidence="1" type="ORF">C4D60_Mb11t22500</name>
</gene>
<dbReference type="AlphaFoldDB" id="A0A4S8J620"/>
<accession>A0A4S8J620</accession>
<evidence type="ECO:0000313" key="2">
    <source>
        <dbReference type="Proteomes" id="UP000317650"/>
    </source>
</evidence>
<protein>
    <submittedName>
        <fullName evidence="1">Uncharacterized protein</fullName>
    </submittedName>
</protein>
<evidence type="ECO:0000313" key="1">
    <source>
        <dbReference type="EMBL" id="THU56940.1"/>
    </source>
</evidence>
<keyword evidence="2" id="KW-1185">Reference proteome</keyword>
<comment type="caution">
    <text evidence="1">The sequence shown here is derived from an EMBL/GenBank/DDBJ whole genome shotgun (WGS) entry which is preliminary data.</text>
</comment>
<sequence length="122" mass="13834">MRRKKASPGETKEKFFNDTEKLRGWGVLTSHVARSEKWDIVLLMLTRDDSKALLISKAAKNYDVSRTASCLLACFCSFYVERWTRFREEDVAKAALPKQDGHLFLGVFAQVLSNSTATLVLC</sequence>
<dbReference type="EMBL" id="PYDT01000007">
    <property type="protein sequence ID" value="THU56940.1"/>
    <property type="molecule type" value="Genomic_DNA"/>
</dbReference>
<organism evidence="1 2">
    <name type="scientific">Musa balbisiana</name>
    <name type="common">Banana</name>
    <dbReference type="NCBI Taxonomy" id="52838"/>
    <lineage>
        <taxon>Eukaryota</taxon>
        <taxon>Viridiplantae</taxon>
        <taxon>Streptophyta</taxon>
        <taxon>Embryophyta</taxon>
        <taxon>Tracheophyta</taxon>
        <taxon>Spermatophyta</taxon>
        <taxon>Magnoliopsida</taxon>
        <taxon>Liliopsida</taxon>
        <taxon>Zingiberales</taxon>
        <taxon>Musaceae</taxon>
        <taxon>Musa</taxon>
    </lineage>
</organism>